<dbReference type="InterPro" id="IPR001680">
    <property type="entry name" value="WD40_rpt"/>
</dbReference>
<dbReference type="PROSITE" id="PS50197">
    <property type="entry name" value="BEACH"/>
    <property type="match status" value="1"/>
</dbReference>
<dbReference type="InterPro" id="IPR050865">
    <property type="entry name" value="BEACH_Domain"/>
</dbReference>
<sequence>MSSITKEDREALVIQHLIKALPNFTIDEELLLNWQVELADKLEDFSGLTYAISHNVIVDLVEDTTQEGTDLFRKLFEDIQELDDGEYHDFKVIIYEVLLYVISLLYCSKIQLYRNGVLDYVIDECFLPYLNKLPRNKSTTSLIRKPSLLSQYMRLIIEFCGLGCDVVHVRKLFIPLVSGNLYAKLVSLELLQQIFTKYPCHFKFVLFNKQTSFPFVNDILKKVFSIQSWFRVHHQLHQNEDPITLFVLTSSNGSRASTLKVKLSNYDQFIVQVINSDGSTIHYPFNQKLTTSSNSNNQGYTHLALTYDHNANLNLFIDGEYSESIPCPEIHKVLSSWNKIYIGDEIDDKLVISNDELLIKNFTLLNTALSYEWINLLYNLGLGYEWDFKEFTSESLSNLLNHLNYRGLSNVAIKFEELKHQKSNSHLFKVAPTQRDKLVMEQKRNMEDQATNKMTIINSLSRLNQDNFLFDTHEYFQMLQIQQRTTRLSTRANSIYFHNSNSIHDAFYGIGGTGLLVRLIETTIDGNSSVLASTILQKSLSLLLTSISNNWRLSKEFENFNGYGILSILLTKYKEKNNSLNFNVLEGFEGENVLYMLLKFSGYDFINPYDSIIINPLSYKHLILQFDLFYGTESFEFLLFHIQELLSCKYKKLNYGELHKMKLLRKLIQFLKSNVSESQLTGSLKNQFSKLISCLISTDGSVDSIKSITSYIIYALYNPDSSNECAIITLEALTECLCDVNTPIKTLKKFSRSVTIHWILLLFKYDDDTNRVSQCGIRLLTKLLKLLGTPIIKKFFQVNHGLDILTVFLKDLWDNDEILCSIFLAAFGIDTGKSCNDLVEAIHCNLSDLNQLFMPEFLILLNNLVLNSMYTLNLKAGKLLGSNPATPMTSTSQENTTLSLKVLHLINQYLDSLSLGFEKVPSIQKFYLSRDFLEGIVELLGYLKLSISWNDIEMQASFEKLVDVLANFYIINLDHVHFDNLSEYTKKLLLCFVFPKIFDHINQYLTSAKFVFNEKQFYHNVIQFLNYYEEELLHENYTVNQKDLDSFILCIILVIEGSNNNLFKLKQVLGENIVLKFLKMAEECEVVPSGYENFEASLKSLLYRQTTIFHEEVLDNNQLGSIIKLILGVILSREQPALEIPFTFIRTCYLFRQNDFEHIIDKFNSDKQFVNELFANLITKNDDETFSRLHKYPPFVKSITREAAVIREKFSQTEPLRLADMISVSLNDGGKLGRMNSIYIKSFEKDCESLKVSTFRIELTKFNRLIQDHQENIQFYITNYHSIKIEIARLFEETESSYLVDYIENSDRMRKRLIIEDQLADSEKLSYNITIPLKKIDSTTSVSASFYDINEYDAVVSGLDTISLSRDDSEDSFEIIDRDTKDDNNAYEDKNRKVIRSLFVGDQIVALYNISQINGLVPIESLMILGTKHLYLIENYFHCQDGNVIDVEEAPEELRDPILQLVNSQSSEILNKNVSHRSKHWSLDNISCISKRQFLLRDIALEMFFNDGASILITCLTPKDRDVIYNKLHTFATGKGIDFDLMQALNSSISRSSSMLSVNSGTSLTSKLVSAFTPPNMNFIAATKLWRMGEMSNFYYLMIINTLAGRTFNDLTQYPVFPWVLADYTSETLDLSNPKTFRDLSKPMGAQTPARAHEFQERFEALDSLHDHNAPAFHYGTHYSSAMIVSSFLIRLKPYVQSYLLLQGGKFDHADRLFNSIEKAWLSASRDNTTDVRELTPEFFYLPEFLTNSNNFEFGKLQTGESSHDVKLPPWANNDPKIFIENHRQALESPYVSANLHLWIDLVFGYKQSGVEAVRSLNVFHHSSYHGAIDLDNIHDEMEKKAVIGMINNFGQTPIKVFTKPHPMKDVLNLPNFYLTPLNDVPKLVYEHKLKLPIDKLETNGKKWIGRPKCFSWEDDLMIRKANGFKFDSGSLIINKTPMLNMHSNNITSIVQIGHQLFLTGGEDGIIYVWKCELVPFASLQFQAVLRGHLSSIVKICYNKSFKYGASLDEDGIVILWDLTRFKFIRKIVPPLRNCTRSLIAISNDTGNFATIHFKENRNILRIYTINGELILQKEVMEDTLDAGDSITAIGFGSVNDPMVDTGKSSILNNHVYWSNEIFAMAKSKSVQLWELVSEDGWSLRGLDYVDLRINGDITTFNLFKVSDVDVDDKLIRGSLKVVVGDSLGNVYTL</sequence>
<dbReference type="InterPro" id="IPR015943">
    <property type="entry name" value="WD40/YVTN_repeat-like_dom_sf"/>
</dbReference>
<keyword evidence="1 5" id="KW-0853">WD repeat</keyword>
<dbReference type="PANTHER" id="PTHR13743">
    <property type="entry name" value="BEIGE/BEACH-RELATED"/>
    <property type="match status" value="1"/>
</dbReference>
<feature type="domain" description="BEACH-type PH" evidence="7">
    <location>
        <begin position="1399"/>
        <end position="1529"/>
    </location>
</feature>
<dbReference type="HOGENOM" id="CLU_000175_3_0_1"/>
<accession>G3AT77</accession>
<dbReference type="Gene3D" id="2.130.10.10">
    <property type="entry name" value="YVTN repeat-like/Quinoprotein amine dehydrogenase"/>
    <property type="match status" value="1"/>
</dbReference>
<dbReference type="InterPro" id="IPR036322">
    <property type="entry name" value="WD40_repeat_dom_sf"/>
</dbReference>
<proteinExistence type="predicted"/>
<dbReference type="PROSITE" id="PS51783">
    <property type="entry name" value="PH_BEACH"/>
    <property type="match status" value="1"/>
</dbReference>
<dbReference type="SUPFAM" id="SSF50978">
    <property type="entry name" value="WD40 repeat-like"/>
    <property type="match status" value="1"/>
</dbReference>
<dbReference type="Pfam" id="PF13385">
    <property type="entry name" value="Laminin_G_3"/>
    <property type="match status" value="1"/>
</dbReference>
<dbReference type="PROSITE" id="PS50082">
    <property type="entry name" value="WD_REPEATS_2"/>
    <property type="match status" value="2"/>
</dbReference>
<dbReference type="Gene3D" id="2.60.120.200">
    <property type="match status" value="1"/>
</dbReference>
<evidence type="ECO:0000256" key="5">
    <source>
        <dbReference type="PROSITE-ProRule" id="PRU00221"/>
    </source>
</evidence>
<keyword evidence="9" id="KW-1185">Reference proteome</keyword>
<feature type="repeat" description="WD" evidence="5">
    <location>
        <begin position="1986"/>
        <end position="2027"/>
    </location>
</feature>
<dbReference type="eggNOG" id="KOG1786">
    <property type="taxonomic scope" value="Eukaryota"/>
</dbReference>
<dbReference type="RefSeq" id="XP_007376873.1">
    <property type="nucleotide sequence ID" value="XM_007376811.1"/>
</dbReference>
<comment type="function">
    <text evidence="3">May be involved in protein sorting and cell wall formation.</text>
</comment>
<dbReference type="OMA" id="FEKDCES"/>
<dbReference type="SUPFAM" id="SSF81837">
    <property type="entry name" value="BEACH domain"/>
    <property type="match status" value="1"/>
</dbReference>
<evidence type="ECO:0000259" key="6">
    <source>
        <dbReference type="PROSITE" id="PS50197"/>
    </source>
</evidence>
<evidence type="ECO:0000256" key="1">
    <source>
        <dbReference type="ARBA" id="ARBA00022574"/>
    </source>
</evidence>
<dbReference type="InterPro" id="IPR023362">
    <property type="entry name" value="PH-BEACH_dom"/>
</dbReference>
<evidence type="ECO:0000256" key="3">
    <source>
        <dbReference type="ARBA" id="ARBA00054699"/>
    </source>
</evidence>
<dbReference type="FunFam" id="1.10.1540.10:FF:000001">
    <property type="entry name" value="neurobeachin isoform X1"/>
    <property type="match status" value="1"/>
</dbReference>
<evidence type="ECO:0000259" key="7">
    <source>
        <dbReference type="PROSITE" id="PS51783"/>
    </source>
</evidence>
<keyword evidence="2" id="KW-0677">Repeat</keyword>
<dbReference type="InterPro" id="IPR011993">
    <property type="entry name" value="PH-like_dom_sf"/>
</dbReference>
<evidence type="ECO:0000256" key="4">
    <source>
        <dbReference type="ARBA" id="ARBA00073334"/>
    </source>
</evidence>
<feature type="domain" description="BEACH" evidence="6">
    <location>
        <begin position="1571"/>
        <end position="1865"/>
    </location>
</feature>
<dbReference type="Pfam" id="PF02138">
    <property type="entry name" value="Beach"/>
    <property type="match status" value="1"/>
</dbReference>
<dbReference type="OrthoDB" id="26681at2759"/>
<dbReference type="KEGG" id="spaa:SPAPADRAFT_142074"/>
<gene>
    <name evidence="8" type="ORF">SPAPADRAFT_142074</name>
</gene>
<dbReference type="Proteomes" id="UP000000709">
    <property type="component" value="Unassembled WGS sequence"/>
</dbReference>
<dbReference type="SMART" id="SM00320">
    <property type="entry name" value="WD40"/>
    <property type="match status" value="2"/>
</dbReference>
<feature type="repeat" description="WD" evidence="5">
    <location>
        <begin position="1940"/>
        <end position="1971"/>
    </location>
</feature>
<dbReference type="SUPFAM" id="SSF49899">
    <property type="entry name" value="Concanavalin A-like lectins/glucanases"/>
    <property type="match status" value="1"/>
</dbReference>
<dbReference type="EMBL" id="GL996504">
    <property type="protein sequence ID" value="EGW30840.1"/>
    <property type="molecule type" value="Genomic_DNA"/>
</dbReference>
<evidence type="ECO:0000313" key="9">
    <source>
        <dbReference type="Proteomes" id="UP000000709"/>
    </source>
</evidence>
<name>G3AT77_SPAPN</name>
<dbReference type="InParanoid" id="G3AT77"/>
<dbReference type="Pfam" id="PF14844">
    <property type="entry name" value="PH_BEACH"/>
    <property type="match status" value="1"/>
</dbReference>
<dbReference type="InterPro" id="IPR036372">
    <property type="entry name" value="BEACH_dom_sf"/>
</dbReference>
<dbReference type="Gene3D" id="1.10.1540.10">
    <property type="entry name" value="BEACH domain"/>
    <property type="match status" value="1"/>
</dbReference>
<evidence type="ECO:0000313" key="8">
    <source>
        <dbReference type="EMBL" id="EGW30840.1"/>
    </source>
</evidence>
<dbReference type="SMART" id="SM01026">
    <property type="entry name" value="Beach"/>
    <property type="match status" value="1"/>
</dbReference>
<dbReference type="InterPro" id="IPR000409">
    <property type="entry name" value="BEACH_dom"/>
</dbReference>
<reference evidence="8 9" key="1">
    <citation type="journal article" date="2011" name="Proc. Natl. Acad. Sci. U.S.A.">
        <title>Comparative genomics of xylose-fermenting fungi for enhanced biofuel production.</title>
        <authorList>
            <person name="Wohlbach D.J."/>
            <person name="Kuo A."/>
            <person name="Sato T.K."/>
            <person name="Potts K.M."/>
            <person name="Salamov A.A."/>
            <person name="LaButti K.M."/>
            <person name="Sun H."/>
            <person name="Clum A."/>
            <person name="Pangilinan J.L."/>
            <person name="Lindquist E.A."/>
            <person name="Lucas S."/>
            <person name="Lapidus A."/>
            <person name="Jin M."/>
            <person name="Gunawan C."/>
            <person name="Balan V."/>
            <person name="Dale B.E."/>
            <person name="Jeffries T.W."/>
            <person name="Zinkel R."/>
            <person name="Barry K.W."/>
            <person name="Grigoriev I.V."/>
            <person name="Gasch A.P."/>
        </authorList>
    </citation>
    <scope>NUCLEOTIDE SEQUENCE [LARGE SCALE GENOMIC DNA]</scope>
    <source>
        <strain evidence="9">NRRL Y-27907 / 11-Y1</strain>
    </source>
</reference>
<dbReference type="InterPro" id="IPR013320">
    <property type="entry name" value="ConA-like_dom_sf"/>
</dbReference>
<dbReference type="PANTHER" id="PTHR13743:SF123">
    <property type="entry name" value="PROTEIN FAN"/>
    <property type="match status" value="1"/>
</dbReference>
<dbReference type="FunCoup" id="G3AT77">
    <property type="interactions" value="9"/>
</dbReference>
<evidence type="ECO:0000256" key="2">
    <source>
        <dbReference type="ARBA" id="ARBA00022737"/>
    </source>
</evidence>
<dbReference type="STRING" id="619300.G3AT77"/>
<dbReference type="SUPFAM" id="SSF50729">
    <property type="entry name" value="PH domain-like"/>
    <property type="match status" value="1"/>
</dbReference>
<dbReference type="Gene3D" id="2.30.29.30">
    <property type="entry name" value="Pleckstrin-homology domain (PH domain)/Phosphotyrosine-binding domain (PTB)"/>
    <property type="match status" value="1"/>
</dbReference>
<dbReference type="CDD" id="cd06071">
    <property type="entry name" value="Beach"/>
    <property type="match status" value="1"/>
</dbReference>
<dbReference type="GeneID" id="18870418"/>
<protein>
    <recommendedName>
        <fullName evidence="4">Beige protein homolog 1</fullName>
    </recommendedName>
</protein>
<organism evidence="9">
    <name type="scientific">Spathaspora passalidarum (strain NRRL Y-27907 / 11-Y1)</name>
    <dbReference type="NCBI Taxonomy" id="619300"/>
    <lineage>
        <taxon>Eukaryota</taxon>
        <taxon>Fungi</taxon>
        <taxon>Dikarya</taxon>
        <taxon>Ascomycota</taxon>
        <taxon>Saccharomycotina</taxon>
        <taxon>Pichiomycetes</taxon>
        <taxon>Debaryomycetaceae</taxon>
        <taxon>Spathaspora</taxon>
    </lineage>
</organism>